<keyword evidence="7 12" id="KW-0560">Oxidoreductase</keyword>
<protein>
    <recommendedName>
        <fullName evidence="16">Cytochrome P450</fullName>
    </recommendedName>
</protein>
<evidence type="ECO:0000256" key="1">
    <source>
        <dbReference type="ARBA" id="ARBA00004370"/>
    </source>
</evidence>
<evidence type="ECO:0000256" key="2">
    <source>
        <dbReference type="ARBA" id="ARBA00010617"/>
    </source>
</evidence>
<dbReference type="AlphaFoldDB" id="A0A9Q0C9H0"/>
<dbReference type="GO" id="GO:0016020">
    <property type="term" value="C:membrane"/>
    <property type="evidence" value="ECO:0007669"/>
    <property type="project" value="UniProtKB-SubCell"/>
</dbReference>
<evidence type="ECO:0000256" key="3">
    <source>
        <dbReference type="ARBA" id="ARBA00022617"/>
    </source>
</evidence>
<comment type="subcellular location">
    <subcellularLocation>
        <location evidence="1">Membrane</location>
    </subcellularLocation>
</comment>
<evidence type="ECO:0000256" key="13">
    <source>
        <dbReference type="SAM" id="Phobius"/>
    </source>
</evidence>
<dbReference type="GO" id="GO:0006629">
    <property type="term" value="P:lipid metabolic process"/>
    <property type="evidence" value="ECO:0007669"/>
    <property type="project" value="UniProtKB-ARBA"/>
</dbReference>
<dbReference type="Proteomes" id="UP001151287">
    <property type="component" value="Unassembled WGS sequence"/>
</dbReference>
<feature type="binding site" description="axial binding residue" evidence="11">
    <location>
        <position position="462"/>
    </location>
    <ligand>
        <name>heme</name>
        <dbReference type="ChEBI" id="CHEBI:30413"/>
    </ligand>
    <ligandPart>
        <name>Fe</name>
        <dbReference type="ChEBI" id="CHEBI:18248"/>
    </ligandPart>
</feature>
<dbReference type="GO" id="GO:0004497">
    <property type="term" value="F:monooxygenase activity"/>
    <property type="evidence" value="ECO:0007669"/>
    <property type="project" value="UniProtKB-KW"/>
</dbReference>
<evidence type="ECO:0000256" key="7">
    <source>
        <dbReference type="ARBA" id="ARBA00023002"/>
    </source>
</evidence>
<dbReference type="SUPFAM" id="SSF48264">
    <property type="entry name" value="Cytochrome P450"/>
    <property type="match status" value="1"/>
</dbReference>
<evidence type="ECO:0000313" key="14">
    <source>
        <dbReference type="EMBL" id="KAJ1689733.1"/>
    </source>
</evidence>
<keyword evidence="5 11" id="KW-0479">Metal-binding</keyword>
<dbReference type="EMBL" id="JAMQYH010000004">
    <property type="protein sequence ID" value="KAJ1689733.1"/>
    <property type="molecule type" value="Genomic_DNA"/>
</dbReference>
<dbReference type="PANTHER" id="PTHR24282">
    <property type="entry name" value="CYTOCHROME P450 FAMILY MEMBER"/>
    <property type="match status" value="1"/>
</dbReference>
<sequence>MEISLQYIGLAFLVVSLSWFIALLEKFWLRPKRFEHALRAQGLTGTPYKLPFGDVLQFIELRKMAYAKPMPLSHDIIPRVAPYFQQVMNQHGKKAFAWFEQEPTVILNDPESVWHVLTKQQNKFVKPEQDTSQKLLLPGLFAHQGEKWKKHRRIINPAFHLEKLKLMLPAFSTCCEELISKWNKLIDSKEFSELDVAPEFKAFTGDVISRTAFGSSFEEGRRIFQLQEELVMLVIEASINSYIPFYNHLPTKKNKRMKDINWEVETILRDMIEQREKAMVNGEATSNDLLGILLETNIRESQEGGIKNAMTTEDVIDECKLFYIAGHETTTASLTWALVLLSMHPEWQERAREEVLNQFGGSKPDYDGLSQLKIVTMVMHEVMRLYPPVNFMERRAAAEVKLGEVTYPPGVHFLLPYIFLHRNPETWGPNANEFNPERFAQGIAKASVQGAYLPFSGGPRVCIGQNFSMLEAKLCLVRILRHFRFELSPAYAHAPYNFVIMQPQYGAQIIIRRC</sequence>
<dbReference type="InterPro" id="IPR017972">
    <property type="entry name" value="Cyt_P450_CS"/>
</dbReference>
<dbReference type="PRINTS" id="PR00463">
    <property type="entry name" value="EP450I"/>
</dbReference>
<keyword evidence="8 11" id="KW-0408">Iron</keyword>
<evidence type="ECO:0000256" key="12">
    <source>
        <dbReference type="RuleBase" id="RU000461"/>
    </source>
</evidence>
<keyword evidence="4 13" id="KW-0812">Transmembrane</keyword>
<evidence type="ECO:0000256" key="5">
    <source>
        <dbReference type="ARBA" id="ARBA00022723"/>
    </source>
</evidence>
<comment type="similarity">
    <text evidence="2 12">Belongs to the cytochrome P450 family.</text>
</comment>
<evidence type="ECO:0000256" key="9">
    <source>
        <dbReference type="ARBA" id="ARBA00023033"/>
    </source>
</evidence>
<accession>A0A9Q0C9H0</accession>
<keyword evidence="10 13" id="KW-0472">Membrane</keyword>
<dbReference type="GO" id="GO:0020037">
    <property type="term" value="F:heme binding"/>
    <property type="evidence" value="ECO:0007669"/>
    <property type="project" value="InterPro"/>
</dbReference>
<comment type="cofactor">
    <cofactor evidence="11">
        <name>heme</name>
        <dbReference type="ChEBI" id="CHEBI:30413"/>
    </cofactor>
</comment>
<keyword evidence="3 11" id="KW-0349">Heme</keyword>
<organism evidence="14 15">
    <name type="scientific">Rhynchospora breviuscula</name>
    <dbReference type="NCBI Taxonomy" id="2022672"/>
    <lineage>
        <taxon>Eukaryota</taxon>
        <taxon>Viridiplantae</taxon>
        <taxon>Streptophyta</taxon>
        <taxon>Embryophyta</taxon>
        <taxon>Tracheophyta</taxon>
        <taxon>Spermatophyta</taxon>
        <taxon>Magnoliopsida</taxon>
        <taxon>Liliopsida</taxon>
        <taxon>Poales</taxon>
        <taxon>Cyperaceae</taxon>
        <taxon>Cyperoideae</taxon>
        <taxon>Rhynchosporeae</taxon>
        <taxon>Rhynchospora</taxon>
    </lineage>
</organism>
<dbReference type="PROSITE" id="PS00086">
    <property type="entry name" value="CYTOCHROME_P450"/>
    <property type="match status" value="1"/>
</dbReference>
<dbReference type="InterPro" id="IPR050665">
    <property type="entry name" value="Cytochrome_P450_Monooxygen"/>
</dbReference>
<dbReference type="OrthoDB" id="596251at2759"/>
<keyword evidence="6 13" id="KW-1133">Transmembrane helix</keyword>
<dbReference type="InterPro" id="IPR001128">
    <property type="entry name" value="Cyt_P450"/>
</dbReference>
<dbReference type="GO" id="GO:0005506">
    <property type="term" value="F:iron ion binding"/>
    <property type="evidence" value="ECO:0007669"/>
    <property type="project" value="InterPro"/>
</dbReference>
<feature type="transmembrane region" description="Helical" evidence="13">
    <location>
        <begin position="6"/>
        <end position="24"/>
    </location>
</feature>
<keyword evidence="9 12" id="KW-0503">Monooxygenase</keyword>
<evidence type="ECO:0008006" key="16">
    <source>
        <dbReference type="Google" id="ProtNLM"/>
    </source>
</evidence>
<evidence type="ECO:0000256" key="6">
    <source>
        <dbReference type="ARBA" id="ARBA00022989"/>
    </source>
</evidence>
<dbReference type="InterPro" id="IPR036396">
    <property type="entry name" value="Cyt_P450_sf"/>
</dbReference>
<evidence type="ECO:0000256" key="11">
    <source>
        <dbReference type="PIRSR" id="PIRSR602401-1"/>
    </source>
</evidence>
<dbReference type="InterPro" id="IPR002401">
    <property type="entry name" value="Cyt_P450_E_grp-I"/>
</dbReference>
<proteinExistence type="inferred from homology"/>
<evidence type="ECO:0000256" key="4">
    <source>
        <dbReference type="ARBA" id="ARBA00022692"/>
    </source>
</evidence>
<keyword evidence="15" id="KW-1185">Reference proteome</keyword>
<evidence type="ECO:0000256" key="8">
    <source>
        <dbReference type="ARBA" id="ARBA00023004"/>
    </source>
</evidence>
<reference evidence="14" key="1">
    <citation type="journal article" date="2022" name="Cell">
        <title>Repeat-based holocentromeres influence genome architecture and karyotype evolution.</title>
        <authorList>
            <person name="Hofstatter P.G."/>
            <person name="Thangavel G."/>
            <person name="Lux T."/>
            <person name="Neumann P."/>
            <person name="Vondrak T."/>
            <person name="Novak P."/>
            <person name="Zhang M."/>
            <person name="Costa L."/>
            <person name="Castellani M."/>
            <person name="Scott A."/>
            <person name="Toegelov H."/>
            <person name="Fuchs J."/>
            <person name="Mata-Sucre Y."/>
            <person name="Dias Y."/>
            <person name="Vanzela A.L.L."/>
            <person name="Huettel B."/>
            <person name="Almeida C.C.S."/>
            <person name="Simkova H."/>
            <person name="Souza G."/>
            <person name="Pedrosa-Harand A."/>
            <person name="Macas J."/>
            <person name="Mayer K.F.X."/>
            <person name="Houben A."/>
            <person name="Marques A."/>
        </authorList>
    </citation>
    <scope>NUCLEOTIDE SEQUENCE</scope>
    <source>
        <strain evidence="14">RhyBre1mFocal</strain>
    </source>
</reference>
<comment type="caution">
    <text evidence="14">The sequence shown here is derived from an EMBL/GenBank/DDBJ whole genome shotgun (WGS) entry which is preliminary data.</text>
</comment>
<gene>
    <name evidence="14" type="ORF">LUZ63_013888</name>
</gene>
<evidence type="ECO:0000313" key="15">
    <source>
        <dbReference type="Proteomes" id="UP001151287"/>
    </source>
</evidence>
<dbReference type="PANTHER" id="PTHR24282:SF255">
    <property type="entry name" value="CYTOCHROME P450 72A11-RELATED"/>
    <property type="match status" value="1"/>
</dbReference>
<dbReference type="PRINTS" id="PR00385">
    <property type="entry name" value="P450"/>
</dbReference>
<dbReference type="GO" id="GO:0016705">
    <property type="term" value="F:oxidoreductase activity, acting on paired donors, with incorporation or reduction of molecular oxygen"/>
    <property type="evidence" value="ECO:0007669"/>
    <property type="project" value="InterPro"/>
</dbReference>
<dbReference type="Pfam" id="PF00067">
    <property type="entry name" value="p450"/>
    <property type="match status" value="1"/>
</dbReference>
<name>A0A9Q0C9H0_9POAL</name>
<evidence type="ECO:0000256" key="10">
    <source>
        <dbReference type="ARBA" id="ARBA00023136"/>
    </source>
</evidence>
<dbReference type="Gene3D" id="1.10.630.10">
    <property type="entry name" value="Cytochrome P450"/>
    <property type="match status" value="1"/>
</dbReference>